<evidence type="ECO:0000313" key="2">
    <source>
        <dbReference type="Proteomes" id="UP001228690"/>
    </source>
</evidence>
<keyword evidence="2" id="KW-1185">Reference proteome</keyword>
<dbReference type="Pfam" id="PF01263">
    <property type="entry name" value="Aldose_epim"/>
    <property type="match status" value="1"/>
</dbReference>
<dbReference type="Gene3D" id="2.70.98.10">
    <property type="match status" value="1"/>
</dbReference>
<dbReference type="InterPro" id="IPR008183">
    <property type="entry name" value="Aldose_1/G6P_1-epimerase"/>
</dbReference>
<dbReference type="InterPro" id="IPR014718">
    <property type="entry name" value="GH-type_carb-bd"/>
</dbReference>
<dbReference type="RefSeq" id="WP_326927906.1">
    <property type="nucleotide sequence ID" value="NZ_CP123443.1"/>
</dbReference>
<proteinExistence type="predicted"/>
<organism evidence="1 2">
    <name type="scientific">Candidatus Haliotispira prima</name>
    <dbReference type="NCBI Taxonomy" id="3034016"/>
    <lineage>
        <taxon>Bacteria</taxon>
        <taxon>Pseudomonadati</taxon>
        <taxon>Spirochaetota</taxon>
        <taxon>Spirochaetia</taxon>
        <taxon>Spirochaetales</taxon>
        <taxon>Spirochaetaceae</taxon>
        <taxon>Candidatus Haliotispira</taxon>
    </lineage>
</organism>
<dbReference type="InterPro" id="IPR037481">
    <property type="entry name" value="LacX"/>
</dbReference>
<dbReference type="EMBL" id="CP123443">
    <property type="protein sequence ID" value="WGK69720.1"/>
    <property type="molecule type" value="Genomic_DNA"/>
</dbReference>
<dbReference type="Proteomes" id="UP001228690">
    <property type="component" value="Chromosome"/>
</dbReference>
<evidence type="ECO:0000313" key="1">
    <source>
        <dbReference type="EMBL" id="WGK69720.1"/>
    </source>
</evidence>
<name>A0ABY8MK26_9SPIO</name>
<protein>
    <submittedName>
        <fullName evidence="1">Aldose 1-epimerase family protein</fullName>
    </submittedName>
</protein>
<gene>
    <name evidence="1" type="ORF">P0082_02330</name>
</gene>
<accession>A0ABY8MK26</accession>
<reference evidence="1 2" key="1">
    <citation type="submission" date="2023-04" db="EMBL/GenBank/DDBJ databases">
        <title>Spirochaete genome identified in red abalone sample constitutes a novel genus.</title>
        <authorList>
            <person name="Sharma S.P."/>
            <person name="Purcell C.M."/>
            <person name="Hyde J.R."/>
            <person name="Severin A.J."/>
        </authorList>
    </citation>
    <scope>NUCLEOTIDE SEQUENCE [LARGE SCALE GENOMIC DNA]</scope>
    <source>
        <strain evidence="1 2">SP-2023</strain>
    </source>
</reference>
<dbReference type="InterPro" id="IPR011013">
    <property type="entry name" value="Gal_mutarotase_sf_dom"/>
</dbReference>
<dbReference type="SUPFAM" id="SSF74650">
    <property type="entry name" value="Galactose mutarotase-like"/>
    <property type="match status" value="1"/>
</dbReference>
<sequence length="300" mass="34324">MAKYKIQNDLLSVEIDQLGAELCSMKRLDSNTEYLWPGNPETWNGRAPVLFPIIGPLLDGEYQLDGQTYQMPQHGFARRAAWQPVKTDSDSILFRLEESPQSLEQYPFAFILEAGYRIRGEELECSYRVVHKPNPDAPHRDRTMPFAVGSHTAFRVPIKPGLSFNDYELEFEKEEDTVRYLQTAAGPLSGETVPFRTQNRKLALEHSFFADGSIIFKNLASKRITIRSPKDERKADISFAGFPYCTLWTYLQSSQPYLCIEPWYGVTATLGSSTDLREREGNQELQPGEEFSCTFQIRLN</sequence>
<dbReference type="CDD" id="cd09024">
    <property type="entry name" value="Aldose_epim_lacX"/>
    <property type="match status" value="1"/>
</dbReference>